<dbReference type="EMBL" id="JACRJB010000053">
    <property type="protein sequence ID" value="MBI5131543.1"/>
    <property type="molecule type" value="Genomic_DNA"/>
</dbReference>
<keyword evidence="2" id="KW-0489">Methyltransferase</keyword>
<name>A0A933W3T9_RHOPL</name>
<reference evidence="2" key="1">
    <citation type="submission" date="2020-07" db="EMBL/GenBank/DDBJ databases">
        <title>Huge and variable diversity of episymbiotic CPR bacteria and DPANN archaea in groundwater ecosystems.</title>
        <authorList>
            <person name="He C.Y."/>
            <person name="Keren R."/>
            <person name="Whittaker M."/>
            <person name="Farag I.F."/>
            <person name="Doudna J."/>
            <person name="Cate J.H.D."/>
            <person name="Banfield J.F."/>
        </authorList>
    </citation>
    <scope>NUCLEOTIDE SEQUENCE</scope>
    <source>
        <strain evidence="2">NC_groundwater_1818_Pr3_B-0.1um_66_35</strain>
    </source>
</reference>
<protein>
    <submittedName>
        <fullName evidence="2">FkbM family methyltransferase</fullName>
    </submittedName>
</protein>
<dbReference type="InterPro" id="IPR052514">
    <property type="entry name" value="SAM-dependent_MTase"/>
</dbReference>
<dbReference type="GO" id="GO:0032259">
    <property type="term" value="P:methylation"/>
    <property type="evidence" value="ECO:0007669"/>
    <property type="project" value="UniProtKB-KW"/>
</dbReference>
<dbReference type="NCBIfam" id="TIGR01444">
    <property type="entry name" value="fkbM_fam"/>
    <property type="match status" value="1"/>
</dbReference>
<evidence type="ECO:0000313" key="3">
    <source>
        <dbReference type="Proteomes" id="UP000782519"/>
    </source>
</evidence>
<dbReference type="Pfam" id="PF05050">
    <property type="entry name" value="Methyltransf_21"/>
    <property type="match status" value="1"/>
</dbReference>
<evidence type="ECO:0000259" key="1">
    <source>
        <dbReference type="Pfam" id="PF05050"/>
    </source>
</evidence>
<dbReference type="Proteomes" id="UP000782519">
    <property type="component" value="Unassembled WGS sequence"/>
</dbReference>
<proteinExistence type="predicted"/>
<dbReference type="PANTHER" id="PTHR34203:SF15">
    <property type="entry name" value="SLL1173 PROTEIN"/>
    <property type="match status" value="1"/>
</dbReference>
<dbReference type="InterPro" id="IPR006342">
    <property type="entry name" value="FkbM_mtfrase"/>
</dbReference>
<dbReference type="InterPro" id="IPR029063">
    <property type="entry name" value="SAM-dependent_MTases_sf"/>
</dbReference>
<dbReference type="GO" id="GO:0008168">
    <property type="term" value="F:methyltransferase activity"/>
    <property type="evidence" value="ECO:0007669"/>
    <property type="project" value="UniProtKB-KW"/>
</dbReference>
<dbReference type="PANTHER" id="PTHR34203">
    <property type="entry name" value="METHYLTRANSFERASE, FKBM FAMILY PROTEIN"/>
    <property type="match status" value="1"/>
</dbReference>
<feature type="domain" description="Methyltransferase FkbM" evidence="1">
    <location>
        <begin position="120"/>
        <end position="257"/>
    </location>
</feature>
<organism evidence="2 3">
    <name type="scientific">Rhodopseudomonas palustris</name>
    <dbReference type="NCBI Taxonomy" id="1076"/>
    <lineage>
        <taxon>Bacteria</taxon>
        <taxon>Pseudomonadati</taxon>
        <taxon>Pseudomonadota</taxon>
        <taxon>Alphaproteobacteria</taxon>
        <taxon>Hyphomicrobiales</taxon>
        <taxon>Nitrobacteraceae</taxon>
        <taxon>Rhodopseudomonas</taxon>
    </lineage>
</organism>
<dbReference type="AlphaFoldDB" id="A0A933W3T9"/>
<gene>
    <name evidence="2" type="ORF">HZA66_19060</name>
</gene>
<evidence type="ECO:0000313" key="2">
    <source>
        <dbReference type="EMBL" id="MBI5131543.1"/>
    </source>
</evidence>
<dbReference type="SUPFAM" id="SSF53335">
    <property type="entry name" value="S-adenosyl-L-methionine-dependent methyltransferases"/>
    <property type="match status" value="1"/>
</dbReference>
<sequence length="328" mass="34997">MDASLRNEGPASAGRTLAYDRESGRLSGARLVERLAVAALQAGSAATAPFGHRGYRLGCKVVSSAVAAGDIAIRLNSDAVFSMPFADGYWSRLLNGRYIYEAVIEAFLRGVSDVDYVFVDGGANFGYWSVLATSEPFGAHDALAIEASALNASRLELNVWLNGGRFRCIHAAIGGADGGFVRITGDRHEAFGTARAGADETGAVRTISLDGLMTKGAIDPARPVVVKLDVEGVEIEALRGAERLSAGDAVFICEEHGADREHLVSRHLMGATSLRLYVFDAAASGFVRVRDLSVLDRIKRHSWVGYNVFATGSPFWEEKLQRMGGGLS</sequence>
<dbReference type="Gene3D" id="3.40.50.150">
    <property type="entry name" value="Vaccinia Virus protein VP39"/>
    <property type="match status" value="1"/>
</dbReference>
<comment type="caution">
    <text evidence="2">The sequence shown here is derived from an EMBL/GenBank/DDBJ whole genome shotgun (WGS) entry which is preliminary data.</text>
</comment>
<keyword evidence="2" id="KW-0808">Transferase</keyword>
<accession>A0A933W3T9</accession>